<feature type="binding site" evidence="15">
    <location>
        <position position="250"/>
    </location>
    <ligand>
        <name>FMN</name>
        <dbReference type="ChEBI" id="CHEBI:58210"/>
    </ligand>
</feature>
<proteinExistence type="inferred from homology"/>
<feature type="binding site" evidence="15">
    <location>
        <position position="90"/>
    </location>
    <ligand>
        <name>FMN</name>
        <dbReference type="ChEBI" id="CHEBI:58210"/>
    </ligand>
</feature>
<dbReference type="GO" id="GO:0044205">
    <property type="term" value="P:'de novo' UMP biosynthetic process"/>
    <property type="evidence" value="ECO:0007669"/>
    <property type="project" value="UniProtKB-UniRule"/>
</dbReference>
<evidence type="ECO:0000256" key="1">
    <source>
        <dbReference type="ARBA" id="ARBA00003125"/>
    </source>
</evidence>
<feature type="binding site" evidence="15">
    <location>
        <begin position="66"/>
        <end position="70"/>
    </location>
    <ligand>
        <name>FMN</name>
        <dbReference type="ChEBI" id="CHEBI:58210"/>
    </ligand>
</feature>
<evidence type="ECO:0000313" key="18">
    <source>
        <dbReference type="Proteomes" id="UP000503088"/>
    </source>
</evidence>
<dbReference type="Pfam" id="PF01180">
    <property type="entry name" value="DHO_dh"/>
    <property type="match status" value="1"/>
</dbReference>
<feature type="binding site" evidence="15">
    <location>
        <position position="301"/>
    </location>
    <ligand>
        <name>FMN</name>
        <dbReference type="ChEBI" id="CHEBI:58210"/>
    </ligand>
</feature>
<comment type="subunit">
    <text evidence="15">Monomer.</text>
</comment>
<comment type="catalytic activity">
    <reaction evidence="13 15">
        <text>(S)-dihydroorotate + a quinone = orotate + a quinol</text>
        <dbReference type="Rhea" id="RHEA:30187"/>
        <dbReference type="ChEBI" id="CHEBI:24646"/>
        <dbReference type="ChEBI" id="CHEBI:30839"/>
        <dbReference type="ChEBI" id="CHEBI:30864"/>
        <dbReference type="ChEBI" id="CHEBI:132124"/>
        <dbReference type="EC" id="1.3.5.2"/>
    </reaction>
</comment>
<feature type="binding site" evidence="15">
    <location>
        <begin position="322"/>
        <end position="323"/>
    </location>
    <ligand>
        <name>FMN</name>
        <dbReference type="ChEBI" id="CHEBI:58210"/>
    </ligand>
</feature>
<comment type="catalytic activity">
    <reaction evidence="14">
        <text>(S)-dihydroorotate + NAD(+) = orotate + NADH + H(+)</text>
        <dbReference type="Rhea" id="RHEA:13513"/>
        <dbReference type="ChEBI" id="CHEBI:15378"/>
        <dbReference type="ChEBI" id="CHEBI:30839"/>
        <dbReference type="ChEBI" id="CHEBI:30864"/>
        <dbReference type="ChEBI" id="CHEBI:57540"/>
        <dbReference type="ChEBI" id="CHEBI:57945"/>
        <dbReference type="EC" id="1.3.1.14"/>
    </reaction>
</comment>
<feature type="binding site" evidence="15">
    <location>
        <position position="182"/>
    </location>
    <ligand>
        <name>substrate</name>
    </ligand>
</feature>
<feature type="binding site" evidence="15">
    <location>
        <position position="177"/>
    </location>
    <ligand>
        <name>FMN</name>
        <dbReference type="ChEBI" id="CHEBI:58210"/>
    </ligand>
</feature>
<dbReference type="GO" id="GO:0004589">
    <property type="term" value="F:dihydroorotate dehydrogenase (NAD+) activity"/>
    <property type="evidence" value="ECO:0007669"/>
    <property type="project" value="UniProtKB-EC"/>
</dbReference>
<dbReference type="UniPathway" id="UPA00070">
    <property type="reaction ID" value="UER00945"/>
</dbReference>
<keyword evidence="15" id="KW-1003">Cell membrane</keyword>
<keyword evidence="8 15" id="KW-0285">Flavoprotein</keyword>
<evidence type="ECO:0000256" key="8">
    <source>
        <dbReference type="ARBA" id="ARBA00022630"/>
    </source>
</evidence>
<comment type="cofactor">
    <cofactor evidence="15">
        <name>FMN</name>
        <dbReference type="ChEBI" id="CHEBI:58210"/>
    </cofactor>
    <text evidence="15">Binds 1 FMN per subunit.</text>
</comment>
<dbReference type="PROSITE" id="PS00911">
    <property type="entry name" value="DHODEHASE_1"/>
    <property type="match status" value="1"/>
</dbReference>
<dbReference type="GO" id="GO:0006207">
    <property type="term" value="P:'de novo' pyrimidine nucleobase biosynthetic process"/>
    <property type="evidence" value="ECO:0007669"/>
    <property type="project" value="UniProtKB-UniRule"/>
</dbReference>
<evidence type="ECO:0000256" key="14">
    <source>
        <dbReference type="ARBA" id="ARBA00048996"/>
    </source>
</evidence>
<evidence type="ECO:0000256" key="6">
    <source>
        <dbReference type="ARBA" id="ARBA00005359"/>
    </source>
</evidence>
<feature type="domain" description="Dihydroorotate dehydrogenase catalytic" evidence="16">
    <location>
        <begin position="49"/>
        <end position="344"/>
    </location>
</feature>
<name>A0A7D3XP01_9BACL</name>
<comment type="function">
    <text evidence="2">Catalyzes the conversion of dihydroorotate to orotate with NAD(+) as electron acceptor.</text>
</comment>
<dbReference type="InterPro" id="IPR005720">
    <property type="entry name" value="Dihydroorotate_DH_cat"/>
</dbReference>
<gene>
    <name evidence="15" type="primary">pyrD</name>
    <name evidence="17" type="ORF">GXN76_01135</name>
</gene>
<evidence type="ECO:0000256" key="3">
    <source>
        <dbReference type="ARBA" id="ARBA00004370"/>
    </source>
</evidence>
<feature type="binding site" evidence="15">
    <location>
        <position position="272"/>
    </location>
    <ligand>
        <name>FMN</name>
        <dbReference type="ChEBI" id="CHEBI:58210"/>
    </ligand>
</feature>
<dbReference type="Gene3D" id="3.20.20.70">
    <property type="entry name" value="Aldolase class I"/>
    <property type="match status" value="1"/>
</dbReference>
<dbReference type="GO" id="GO:0005886">
    <property type="term" value="C:plasma membrane"/>
    <property type="evidence" value="ECO:0007669"/>
    <property type="project" value="UniProtKB-SubCell"/>
</dbReference>
<evidence type="ECO:0000256" key="9">
    <source>
        <dbReference type="ARBA" id="ARBA00022643"/>
    </source>
</evidence>
<evidence type="ECO:0000313" key="17">
    <source>
        <dbReference type="EMBL" id="QKG83202.1"/>
    </source>
</evidence>
<sequence length="362" mass="40912">MYPLIRKILFRFDPEKTHEWTIQSLQRVQRIPLLLQLLHSWMKMDDPRLNMTISHLHFPNPVGLAAGFDKNAKVYQALAALGFGSVEVGTLTPRRQTGNPLPRLYRLVEDNAVINRMGFNNSGVEQARLHLSTLPRPPIPIGVNLGKNKNTPQTEAASDYRHGLRALYRHGDYFVVNISSPNTQGLRDLQQDEVLSEFLRLVMTERDEMQDETGEIRPLFLKLAPDLSRDELTKAVRIALDLKIDGFIASNTTLSREGLTSPLHKEQGGLSGRPLKEMSTEMIRRIYRISDGKVPIIGVGGIFNGEDAYEKIKAGASLLQVYTGMIYQGPSIARNINRELLRLMDKDGFQHLSEAVGWDHRN</sequence>
<comment type="pathway">
    <text evidence="4">Pyrimidine metabolism; UMP biosynthesis via de novo pathway; orotate from (S)-dihydroorotate (NAD(+) route): step 1/1.</text>
</comment>
<comment type="similarity">
    <text evidence="6 15">Belongs to the dihydroorotate dehydrogenase family. Type 2 subfamily.</text>
</comment>
<organism evidence="17 18">
    <name type="scientific">Kroppenstedtia pulmonis</name>
    <dbReference type="NCBI Taxonomy" id="1380685"/>
    <lineage>
        <taxon>Bacteria</taxon>
        <taxon>Bacillati</taxon>
        <taxon>Bacillota</taxon>
        <taxon>Bacilli</taxon>
        <taxon>Bacillales</taxon>
        <taxon>Thermoactinomycetaceae</taxon>
        <taxon>Kroppenstedtia</taxon>
    </lineage>
</organism>
<dbReference type="EMBL" id="CP048104">
    <property type="protein sequence ID" value="QKG83202.1"/>
    <property type="molecule type" value="Genomic_DNA"/>
</dbReference>
<dbReference type="NCBIfam" id="NF003652">
    <property type="entry name" value="PRK05286.2-5"/>
    <property type="match status" value="1"/>
</dbReference>
<evidence type="ECO:0000256" key="11">
    <source>
        <dbReference type="ARBA" id="ARBA00023002"/>
    </source>
</evidence>
<dbReference type="NCBIfam" id="TIGR01036">
    <property type="entry name" value="pyrD_sub2"/>
    <property type="match status" value="1"/>
</dbReference>
<dbReference type="CDD" id="cd04738">
    <property type="entry name" value="DHOD_2_like"/>
    <property type="match status" value="1"/>
</dbReference>
<dbReference type="NCBIfam" id="NF003645">
    <property type="entry name" value="PRK05286.1-2"/>
    <property type="match status" value="1"/>
</dbReference>
<dbReference type="InterPro" id="IPR013785">
    <property type="entry name" value="Aldolase_TIM"/>
</dbReference>
<dbReference type="GO" id="GO:0106430">
    <property type="term" value="F:dihydroorotate dehydrogenase (quinone) activity"/>
    <property type="evidence" value="ECO:0007669"/>
    <property type="project" value="UniProtKB-EC"/>
</dbReference>
<evidence type="ECO:0000256" key="4">
    <source>
        <dbReference type="ARBA" id="ARBA00004715"/>
    </source>
</evidence>
<dbReference type="PANTHER" id="PTHR48109:SF4">
    <property type="entry name" value="DIHYDROOROTATE DEHYDROGENASE (QUINONE), MITOCHONDRIAL"/>
    <property type="match status" value="1"/>
</dbReference>
<evidence type="ECO:0000256" key="13">
    <source>
        <dbReference type="ARBA" id="ARBA00048639"/>
    </source>
</evidence>
<dbReference type="InterPro" id="IPR005719">
    <property type="entry name" value="Dihydroorotate_DH_2"/>
</dbReference>
<comment type="pathway">
    <text evidence="5 15">Pyrimidine metabolism; UMP biosynthesis via de novo pathway; orotate from (S)-dihydroorotate (quinone route): step 1/1.</text>
</comment>
<keyword evidence="18" id="KW-1185">Reference proteome</keyword>
<dbReference type="HAMAP" id="MF_00225">
    <property type="entry name" value="DHO_dh_type2"/>
    <property type="match status" value="1"/>
</dbReference>
<feature type="binding site" evidence="15">
    <location>
        <position position="144"/>
    </location>
    <ligand>
        <name>FMN</name>
        <dbReference type="ChEBI" id="CHEBI:58210"/>
    </ligand>
</feature>
<reference evidence="17 18" key="1">
    <citation type="submission" date="2020-01" db="EMBL/GenBank/DDBJ databases">
        <authorList>
            <person name="Gulvik C.A."/>
            <person name="Batra D.G."/>
        </authorList>
    </citation>
    <scope>NUCLEOTIDE SEQUENCE [LARGE SCALE GENOMIC DNA]</scope>
    <source>
        <strain evidence="17 18">W9323</strain>
    </source>
</reference>
<dbReference type="RefSeq" id="WP_173219496.1">
    <property type="nucleotide sequence ID" value="NZ_CP048104.1"/>
</dbReference>
<evidence type="ECO:0000256" key="2">
    <source>
        <dbReference type="ARBA" id="ARBA00003616"/>
    </source>
</evidence>
<feature type="binding site" evidence="15">
    <location>
        <position position="70"/>
    </location>
    <ligand>
        <name>substrate</name>
    </ligand>
</feature>
<dbReference type="GO" id="GO:0005737">
    <property type="term" value="C:cytoplasm"/>
    <property type="evidence" value="ECO:0007669"/>
    <property type="project" value="InterPro"/>
</dbReference>
<dbReference type="InterPro" id="IPR050074">
    <property type="entry name" value="DHO_dehydrogenase"/>
</dbReference>
<keyword evidence="10 15" id="KW-0665">Pyrimidine biosynthesis</keyword>
<dbReference type="AlphaFoldDB" id="A0A7D3XP01"/>
<feature type="binding site" evidence="15">
    <location>
        <position position="177"/>
    </location>
    <ligand>
        <name>substrate</name>
    </ligand>
</feature>
<feature type="active site" description="Nucleophile" evidence="15">
    <location>
        <position position="180"/>
    </location>
</feature>
<dbReference type="PANTHER" id="PTHR48109">
    <property type="entry name" value="DIHYDROOROTATE DEHYDROGENASE (QUINONE), MITOCHONDRIAL-RELATED"/>
    <property type="match status" value="1"/>
</dbReference>
<dbReference type="SUPFAM" id="SSF51395">
    <property type="entry name" value="FMN-linked oxidoreductases"/>
    <property type="match status" value="1"/>
</dbReference>
<comment type="subcellular location">
    <subcellularLocation>
        <location evidence="15">Cell membrane</location>
        <topology evidence="15">Peripheral membrane protein</topology>
    </subcellularLocation>
    <subcellularLocation>
        <location evidence="3">Membrane</location>
    </subcellularLocation>
</comment>
<dbReference type="PROSITE" id="PS00912">
    <property type="entry name" value="DHODEHASE_2"/>
    <property type="match status" value="1"/>
</dbReference>
<evidence type="ECO:0000256" key="7">
    <source>
        <dbReference type="ARBA" id="ARBA00011669"/>
    </source>
</evidence>
<protein>
    <recommendedName>
        <fullName evidence="15">Dihydroorotate dehydrogenase (quinone)</fullName>
        <ecNumber evidence="15">1.3.5.2</ecNumber>
    </recommendedName>
    <alternativeName>
        <fullName evidence="15">DHOdehase</fullName>
        <shortName evidence="15">DHOD</shortName>
        <shortName evidence="15">DHODase</shortName>
    </alternativeName>
    <alternativeName>
        <fullName evidence="15">Dihydroorotate oxidase</fullName>
    </alternativeName>
</protein>
<dbReference type="InterPro" id="IPR001295">
    <property type="entry name" value="Dihydroorotate_DH_CS"/>
</dbReference>
<feature type="binding site" evidence="15">
    <location>
        <position position="222"/>
    </location>
    <ligand>
        <name>FMN</name>
        <dbReference type="ChEBI" id="CHEBI:58210"/>
    </ligand>
</feature>
<comment type="function">
    <text evidence="1 15">Catalyzes the conversion of dihydroorotate to orotate with quinone as electron acceptor.</text>
</comment>
<keyword evidence="9 15" id="KW-0288">FMN</keyword>
<evidence type="ECO:0000256" key="15">
    <source>
        <dbReference type="HAMAP-Rule" id="MF_00225"/>
    </source>
</evidence>
<keyword evidence="11 15" id="KW-0560">Oxidoreductase</keyword>
<evidence type="ECO:0000256" key="12">
    <source>
        <dbReference type="ARBA" id="ARBA00023136"/>
    </source>
</evidence>
<dbReference type="Proteomes" id="UP000503088">
    <property type="component" value="Chromosome"/>
</dbReference>
<accession>A0A7D3XP01</accession>
<evidence type="ECO:0000259" key="16">
    <source>
        <dbReference type="Pfam" id="PF01180"/>
    </source>
</evidence>
<dbReference type="EC" id="1.3.5.2" evidence="15"/>
<feature type="binding site" evidence="15">
    <location>
        <begin position="251"/>
        <end position="252"/>
    </location>
    <ligand>
        <name>substrate</name>
    </ligand>
</feature>
<evidence type="ECO:0000256" key="10">
    <source>
        <dbReference type="ARBA" id="ARBA00022975"/>
    </source>
</evidence>
<keyword evidence="12 15" id="KW-0472">Membrane</keyword>
<dbReference type="KEGG" id="kpul:GXN76_01135"/>
<comment type="subunit">
    <text evidence="7">Heterotetramer of 2 PyrK and 2 PyrD type B subunits.</text>
</comment>
<feature type="binding site" evidence="15">
    <location>
        <begin position="115"/>
        <end position="119"/>
    </location>
    <ligand>
        <name>substrate</name>
    </ligand>
</feature>
<evidence type="ECO:0000256" key="5">
    <source>
        <dbReference type="ARBA" id="ARBA00005161"/>
    </source>
</evidence>